<dbReference type="Proteomes" id="UP000224080">
    <property type="component" value="Unassembled WGS sequence"/>
</dbReference>
<evidence type="ECO:0000313" key="3">
    <source>
        <dbReference type="EMBL" id="PGH00366.1"/>
    </source>
</evidence>
<organism evidence="3 4">
    <name type="scientific">Blastomyces parvus</name>
    <dbReference type="NCBI Taxonomy" id="2060905"/>
    <lineage>
        <taxon>Eukaryota</taxon>
        <taxon>Fungi</taxon>
        <taxon>Dikarya</taxon>
        <taxon>Ascomycota</taxon>
        <taxon>Pezizomycotina</taxon>
        <taxon>Eurotiomycetes</taxon>
        <taxon>Eurotiomycetidae</taxon>
        <taxon>Onygenales</taxon>
        <taxon>Ajellomycetaceae</taxon>
        <taxon>Blastomyces</taxon>
    </lineage>
</organism>
<comment type="caution">
    <text evidence="3">The sequence shown here is derived from an EMBL/GenBank/DDBJ whole genome shotgun (WGS) entry which is preliminary data.</text>
</comment>
<gene>
    <name evidence="3" type="ORF">GX51_05865</name>
</gene>
<dbReference type="STRING" id="2060905.A0A2B7WUA0"/>
<dbReference type="OrthoDB" id="405906at2759"/>
<feature type="transmembrane region" description="Helical" evidence="1">
    <location>
        <begin position="205"/>
        <end position="230"/>
    </location>
</feature>
<keyword evidence="4" id="KW-1185">Reference proteome</keyword>
<dbReference type="EMBL" id="PDNC01000087">
    <property type="protein sequence ID" value="PGH00366.1"/>
    <property type="molecule type" value="Genomic_DNA"/>
</dbReference>
<dbReference type="AlphaFoldDB" id="A0A2B7WUA0"/>
<protein>
    <recommendedName>
        <fullName evidence="2">DUF7703 domain-containing protein</fullName>
    </recommendedName>
</protein>
<dbReference type="PANTHER" id="PTHR37013:SF3">
    <property type="entry name" value="INTEGRAL MEMBRANE PROTEIN (AFU_ORTHOLOGUE AFUA_1G05950)"/>
    <property type="match status" value="1"/>
</dbReference>
<keyword evidence="1" id="KW-0812">Transmembrane</keyword>
<sequence>MAASKPQSPGRLAGLYKENRDAVNLAVAAFIAVAVYNSCELLVIIFMYFKKYRGLYFTSLLIAALGALFYALGLLLFYFQLTAAVWLSFTLIVIPWIPMVTGQSMVLYSRLHLLIRSPVILRSVLCMIIINAILLHIPTGVLAYGTVFSTNKYLVFRRAYSIMEKLELTMFCVQEFALSGIYIWQAAKLLRVSSSSASRVTMYQLLTINSIIIVMDIALLVIEYLNFWIIQVTLKGTIYSIKLKFEFAVLSKLVSITRSQEEVSVPTFVNPQTLTLSVSDPTHVSRVRRHSWLLRRPTSLQLEDISDLSRESTLNA</sequence>
<proteinExistence type="predicted"/>
<evidence type="ECO:0000313" key="4">
    <source>
        <dbReference type="Proteomes" id="UP000224080"/>
    </source>
</evidence>
<accession>A0A2B7WUA0</accession>
<dbReference type="Pfam" id="PF24802">
    <property type="entry name" value="DUF7703"/>
    <property type="match status" value="1"/>
</dbReference>
<keyword evidence="1" id="KW-1133">Transmembrane helix</keyword>
<dbReference type="InterPro" id="IPR056120">
    <property type="entry name" value="DUF7703"/>
</dbReference>
<feature type="transmembrane region" description="Helical" evidence="1">
    <location>
        <begin position="85"/>
        <end position="108"/>
    </location>
</feature>
<evidence type="ECO:0000256" key="1">
    <source>
        <dbReference type="SAM" id="Phobius"/>
    </source>
</evidence>
<name>A0A2B7WUA0_9EURO</name>
<feature type="transmembrane region" description="Helical" evidence="1">
    <location>
        <begin position="120"/>
        <end position="146"/>
    </location>
</feature>
<feature type="domain" description="DUF7703" evidence="2">
    <location>
        <begin position="25"/>
        <end position="259"/>
    </location>
</feature>
<evidence type="ECO:0000259" key="2">
    <source>
        <dbReference type="Pfam" id="PF24802"/>
    </source>
</evidence>
<dbReference type="PANTHER" id="PTHR37013">
    <property type="entry name" value="INTEGRAL MEMBRANE PROTEIN (AFU_ORTHOLOGUE AFUA_1G05950)-RELATED"/>
    <property type="match status" value="1"/>
</dbReference>
<reference evidence="3 4" key="1">
    <citation type="submission" date="2017-10" db="EMBL/GenBank/DDBJ databases">
        <title>Comparative genomics in systemic dimorphic fungi from Ajellomycetaceae.</title>
        <authorList>
            <person name="Munoz J.F."/>
            <person name="Mcewen J.G."/>
            <person name="Clay O.K."/>
            <person name="Cuomo C.A."/>
        </authorList>
    </citation>
    <scope>NUCLEOTIDE SEQUENCE [LARGE SCALE GENOMIC DNA]</scope>
    <source>
        <strain evidence="3 4">UAMH130</strain>
    </source>
</reference>
<feature type="transmembrane region" description="Helical" evidence="1">
    <location>
        <begin position="25"/>
        <end position="49"/>
    </location>
</feature>
<feature type="transmembrane region" description="Helical" evidence="1">
    <location>
        <begin position="56"/>
        <end position="79"/>
    </location>
</feature>
<keyword evidence="1" id="KW-0472">Membrane</keyword>
<feature type="transmembrane region" description="Helical" evidence="1">
    <location>
        <begin position="166"/>
        <end position="184"/>
    </location>
</feature>